<dbReference type="AlphaFoldDB" id="A0A9P3LCY1"/>
<protein>
    <submittedName>
        <fullName evidence="1">Uncharacterized protein</fullName>
    </submittedName>
</protein>
<accession>A0A9P3LCY1</accession>
<gene>
    <name evidence="1" type="ORF">PsYK624_054360</name>
</gene>
<comment type="caution">
    <text evidence="1">The sequence shown here is derived from an EMBL/GenBank/DDBJ whole genome shotgun (WGS) entry which is preliminary data.</text>
</comment>
<reference evidence="1 2" key="1">
    <citation type="submission" date="2021-08" db="EMBL/GenBank/DDBJ databases">
        <title>Draft Genome Sequence of Phanerochaete sordida strain YK-624.</title>
        <authorList>
            <person name="Mori T."/>
            <person name="Dohra H."/>
            <person name="Suzuki T."/>
            <person name="Kawagishi H."/>
            <person name="Hirai H."/>
        </authorList>
    </citation>
    <scope>NUCLEOTIDE SEQUENCE [LARGE SCALE GENOMIC DNA]</scope>
    <source>
        <strain evidence="1 2">YK-624</strain>
    </source>
</reference>
<name>A0A9P3LCY1_9APHY</name>
<dbReference type="OrthoDB" id="2363873at2759"/>
<evidence type="ECO:0000313" key="1">
    <source>
        <dbReference type="EMBL" id="GJE89337.1"/>
    </source>
</evidence>
<organism evidence="1 2">
    <name type="scientific">Phanerochaete sordida</name>
    <dbReference type="NCBI Taxonomy" id="48140"/>
    <lineage>
        <taxon>Eukaryota</taxon>
        <taxon>Fungi</taxon>
        <taxon>Dikarya</taxon>
        <taxon>Basidiomycota</taxon>
        <taxon>Agaricomycotina</taxon>
        <taxon>Agaricomycetes</taxon>
        <taxon>Polyporales</taxon>
        <taxon>Phanerochaetaceae</taxon>
        <taxon>Phanerochaete</taxon>
    </lineage>
</organism>
<evidence type="ECO:0000313" key="2">
    <source>
        <dbReference type="Proteomes" id="UP000703269"/>
    </source>
</evidence>
<keyword evidence="2" id="KW-1185">Reference proteome</keyword>
<sequence length="82" mass="9323">MSLLLPCSLSSPSPSLPTPDPLRHAAFADVEVILFDVFGTAVDRQNTAAHELQRKHLEYILESAMYWIAFAQERRRSPIDRK</sequence>
<dbReference type="EMBL" id="BPQB01000012">
    <property type="protein sequence ID" value="GJE89337.1"/>
    <property type="molecule type" value="Genomic_DNA"/>
</dbReference>
<proteinExistence type="predicted"/>
<dbReference type="Proteomes" id="UP000703269">
    <property type="component" value="Unassembled WGS sequence"/>
</dbReference>